<dbReference type="PRINTS" id="PR00509">
    <property type="entry name" value="PGMPMM"/>
</dbReference>
<dbReference type="InterPro" id="IPR005841">
    <property type="entry name" value="Alpha-D-phosphohexomutase_SF"/>
</dbReference>
<evidence type="ECO:0000256" key="6">
    <source>
        <dbReference type="ARBA" id="ARBA00023235"/>
    </source>
</evidence>
<accession>A0A9D1MQT0</accession>
<dbReference type="InterPro" id="IPR005844">
    <property type="entry name" value="A-D-PHexomutase_a/b/a-I"/>
</dbReference>
<keyword evidence="4 7" id="KW-0479">Metal-binding</keyword>
<dbReference type="Gene3D" id="3.40.120.10">
    <property type="entry name" value="Alpha-D-Glucose-1,6-Bisphosphate, subunit A, domain 3"/>
    <property type="match status" value="3"/>
</dbReference>
<evidence type="ECO:0000259" key="9">
    <source>
        <dbReference type="Pfam" id="PF02878"/>
    </source>
</evidence>
<comment type="caution">
    <text evidence="12">The sequence shown here is derived from an EMBL/GenBank/DDBJ whole genome shotgun (WGS) entry which is preliminary data.</text>
</comment>
<dbReference type="SUPFAM" id="SSF55957">
    <property type="entry name" value="Phosphoglucomutase, C-terminal domain"/>
    <property type="match status" value="1"/>
</dbReference>
<evidence type="ECO:0000256" key="7">
    <source>
        <dbReference type="RuleBase" id="RU004326"/>
    </source>
</evidence>
<evidence type="ECO:0000256" key="3">
    <source>
        <dbReference type="ARBA" id="ARBA00022553"/>
    </source>
</evidence>
<reference evidence="12" key="1">
    <citation type="submission" date="2020-10" db="EMBL/GenBank/DDBJ databases">
        <authorList>
            <person name="Gilroy R."/>
        </authorList>
    </citation>
    <scope>NUCLEOTIDE SEQUENCE</scope>
    <source>
        <strain evidence="12">CHK160-1198</strain>
    </source>
</reference>
<dbReference type="GO" id="GO:0000287">
    <property type="term" value="F:magnesium ion binding"/>
    <property type="evidence" value="ECO:0007669"/>
    <property type="project" value="InterPro"/>
</dbReference>
<proteinExistence type="inferred from homology"/>
<feature type="domain" description="Alpha-D-phosphohexomutase alpha/beta/alpha" evidence="10">
    <location>
        <begin position="155"/>
        <end position="254"/>
    </location>
</feature>
<feature type="domain" description="Alpha-D-phosphohexomutase alpha/beta/alpha" evidence="9">
    <location>
        <begin position="5"/>
        <end position="132"/>
    </location>
</feature>
<evidence type="ECO:0000259" key="11">
    <source>
        <dbReference type="Pfam" id="PF02880"/>
    </source>
</evidence>
<keyword evidence="6" id="KW-0413">Isomerase</keyword>
<gene>
    <name evidence="12" type="ORF">IAB06_05270</name>
</gene>
<protein>
    <submittedName>
        <fullName evidence="12">Phosphomannomutase</fullName>
    </submittedName>
</protein>
<dbReference type="Gene3D" id="3.30.310.50">
    <property type="entry name" value="Alpha-D-phosphohexomutase, C-terminal domain"/>
    <property type="match status" value="1"/>
</dbReference>
<dbReference type="Pfam" id="PF02878">
    <property type="entry name" value="PGM_PMM_I"/>
    <property type="match status" value="1"/>
</dbReference>
<evidence type="ECO:0000256" key="5">
    <source>
        <dbReference type="ARBA" id="ARBA00022842"/>
    </source>
</evidence>
<evidence type="ECO:0000313" key="13">
    <source>
        <dbReference type="Proteomes" id="UP000824099"/>
    </source>
</evidence>
<dbReference type="GO" id="GO:0016868">
    <property type="term" value="F:intramolecular phosphotransferase activity"/>
    <property type="evidence" value="ECO:0007669"/>
    <property type="project" value="InterPro"/>
</dbReference>
<dbReference type="PANTHER" id="PTHR43771">
    <property type="entry name" value="PHOSPHOMANNOMUTASE"/>
    <property type="match status" value="1"/>
</dbReference>
<comment type="cofactor">
    <cofactor evidence="1">
        <name>Mg(2+)</name>
        <dbReference type="ChEBI" id="CHEBI:18420"/>
    </cofactor>
</comment>
<evidence type="ECO:0000313" key="12">
    <source>
        <dbReference type="EMBL" id="HIU64424.1"/>
    </source>
</evidence>
<dbReference type="PANTHER" id="PTHR43771:SF1">
    <property type="entry name" value="PHOSPHOMANNOMUTASE"/>
    <property type="match status" value="1"/>
</dbReference>
<feature type="domain" description="Alpha-D-phosphohexomutase C-terminal" evidence="8">
    <location>
        <begin position="375"/>
        <end position="441"/>
    </location>
</feature>
<dbReference type="AlphaFoldDB" id="A0A9D1MQT0"/>
<dbReference type="Proteomes" id="UP000824099">
    <property type="component" value="Unassembled WGS sequence"/>
</dbReference>
<evidence type="ECO:0000256" key="1">
    <source>
        <dbReference type="ARBA" id="ARBA00001946"/>
    </source>
</evidence>
<dbReference type="Pfam" id="PF02880">
    <property type="entry name" value="PGM_PMM_III"/>
    <property type="match status" value="1"/>
</dbReference>
<comment type="similarity">
    <text evidence="2 7">Belongs to the phosphohexose mutase family.</text>
</comment>
<dbReference type="InterPro" id="IPR005843">
    <property type="entry name" value="A-D-PHexomutase_C"/>
</dbReference>
<evidence type="ECO:0000256" key="2">
    <source>
        <dbReference type="ARBA" id="ARBA00010231"/>
    </source>
</evidence>
<dbReference type="Pfam" id="PF02879">
    <property type="entry name" value="PGM_PMM_II"/>
    <property type="match status" value="1"/>
</dbReference>
<dbReference type="CDD" id="cd03089">
    <property type="entry name" value="PMM_PGM"/>
    <property type="match status" value="1"/>
</dbReference>
<dbReference type="InterPro" id="IPR005846">
    <property type="entry name" value="A-D-PHexomutase_a/b/a-III"/>
</dbReference>
<dbReference type="InterPro" id="IPR005845">
    <property type="entry name" value="A-D-PHexomutase_a/b/a-II"/>
</dbReference>
<name>A0A9D1MQT0_9FIRM</name>
<keyword evidence="3" id="KW-0597">Phosphoprotein</keyword>
<dbReference type="InterPro" id="IPR036900">
    <property type="entry name" value="A-D-PHexomutase_C_sf"/>
</dbReference>
<sequence length="455" mass="50268">MINTNAFKAYDIRGIVPEEVNEDLAYLVGRVFAVMYGAENVVVGRDIRTTGESIVEALSEGLCHGGANVIDIGVCGTEMVYFATAHLKTDGGIMVTASHNPAQYNGMKIVRRGARPVSADTGLLDIKELVKKDALPKGVYLDKIKGSISKADIMEDYIAHLLSYIDLQALKPLTLVANPGNGGANLVLEHLEKHLPFNIVKINAEPDGTFPNGVPNPLLVQNRAVTASAVQKAQADLGIAWDGDFDRCFFFDEEADFIEGYYIVGLLAEIFLQKYPGEKIMYDPRLTWNTLDIIKQYGGEPVRCKSGHAFMKECMRAHDIIYGGEMASHHYFRDFSYCDSGMIPWLLLAEHISKTGKSLVTLVKERMELFPCSGEINRKVEDASVVIKAAEQKYGMLGEVDHLDGLTVDAANWRFNLRMSNTEPVIRLNVETRGDKALLKEKTQELLAFIGGEEA</sequence>
<dbReference type="InterPro" id="IPR016055">
    <property type="entry name" value="A-D-PHexomutase_a/b/a-I/II/III"/>
</dbReference>
<dbReference type="Pfam" id="PF00408">
    <property type="entry name" value="PGM_PMM_IV"/>
    <property type="match status" value="1"/>
</dbReference>
<dbReference type="SUPFAM" id="SSF53738">
    <property type="entry name" value="Phosphoglucomutase, first 3 domains"/>
    <property type="match status" value="3"/>
</dbReference>
<keyword evidence="5 7" id="KW-0460">Magnesium</keyword>
<feature type="domain" description="Alpha-D-phosphohexomutase alpha/beta/alpha" evidence="11">
    <location>
        <begin position="260"/>
        <end position="369"/>
    </location>
</feature>
<dbReference type="EMBL" id="DVNI01000085">
    <property type="protein sequence ID" value="HIU64424.1"/>
    <property type="molecule type" value="Genomic_DNA"/>
</dbReference>
<evidence type="ECO:0000256" key="4">
    <source>
        <dbReference type="ARBA" id="ARBA00022723"/>
    </source>
</evidence>
<evidence type="ECO:0000259" key="10">
    <source>
        <dbReference type="Pfam" id="PF02879"/>
    </source>
</evidence>
<dbReference type="GO" id="GO:0005975">
    <property type="term" value="P:carbohydrate metabolic process"/>
    <property type="evidence" value="ECO:0007669"/>
    <property type="project" value="InterPro"/>
</dbReference>
<organism evidence="12 13">
    <name type="scientific">Candidatus Avacidaminococcus intestinavium</name>
    <dbReference type="NCBI Taxonomy" id="2840684"/>
    <lineage>
        <taxon>Bacteria</taxon>
        <taxon>Bacillati</taxon>
        <taxon>Bacillota</taxon>
        <taxon>Negativicutes</taxon>
        <taxon>Acidaminococcales</taxon>
        <taxon>Acidaminococcaceae</taxon>
        <taxon>Acidaminococcaceae incertae sedis</taxon>
        <taxon>Candidatus Avacidaminococcus</taxon>
    </lineage>
</organism>
<dbReference type="InterPro" id="IPR016066">
    <property type="entry name" value="A-D-PHexomutase_CS"/>
</dbReference>
<reference evidence="12" key="2">
    <citation type="journal article" date="2021" name="PeerJ">
        <title>Extensive microbial diversity within the chicken gut microbiome revealed by metagenomics and culture.</title>
        <authorList>
            <person name="Gilroy R."/>
            <person name="Ravi A."/>
            <person name="Getino M."/>
            <person name="Pursley I."/>
            <person name="Horton D.L."/>
            <person name="Alikhan N.F."/>
            <person name="Baker D."/>
            <person name="Gharbi K."/>
            <person name="Hall N."/>
            <person name="Watson M."/>
            <person name="Adriaenssens E.M."/>
            <person name="Foster-Nyarko E."/>
            <person name="Jarju S."/>
            <person name="Secka A."/>
            <person name="Antonio M."/>
            <person name="Oren A."/>
            <person name="Chaudhuri R.R."/>
            <person name="La Ragione R."/>
            <person name="Hildebrand F."/>
            <person name="Pallen M.J."/>
        </authorList>
    </citation>
    <scope>NUCLEOTIDE SEQUENCE</scope>
    <source>
        <strain evidence="12">CHK160-1198</strain>
    </source>
</reference>
<evidence type="ECO:0000259" key="8">
    <source>
        <dbReference type="Pfam" id="PF00408"/>
    </source>
</evidence>
<dbReference type="PROSITE" id="PS00710">
    <property type="entry name" value="PGM_PMM"/>
    <property type="match status" value="1"/>
</dbReference>